<evidence type="ECO:0000313" key="2">
    <source>
        <dbReference type="Proteomes" id="UP000790709"/>
    </source>
</evidence>
<reference evidence="1" key="1">
    <citation type="journal article" date="2021" name="New Phytol.">
        <title>Evolutionary innovations through gain and loss of genes in the ectomycorrhizal Boletales.</title>
        <authorList>
            <person name="Wu G."/>
            <person name="Miyauchi S."/>
            <person name="Morin E."/>
            <person name="Kuo A."/>
            <person name="Drula E."/>
            <person name="Varga T."/>
            <person name="Kohler A."/>
            <person name="Feng B."/>
            <person name="Cao Y."/>
            <person name="Lipzen A."/>
            <person name="Daum C."/>
            <person name="Hundley H."/>
            <person name="Pangilinan J."/>
            <person name="Johnson J."/>
            <person name="Barry K."/>
            <person name="LaButti K."/>
            <person name="Ng V."/>
            <person name="Ahrendt S."/>
            <person name="Min B."/>
            <person name="Choi I.G."/>
            <person name="Park H."/>
            <person name="Plett J.M."/>
            <person name="Magnuson J."/>
            <person name="Spatafora J.W."/>
            <person name="Nagy L.G."/>
            <person name="Henrissat B."/>
            <person name="Grigoriev I.V."/>
            <person name="Yang Z.L."/>
            <person name="Xu J."/>
            <person name="Martin F.M."/>
        </authorList>
    </citation>
    <scope>NUCLEOTIDE SEQUENCE</scope>
    <source>
        <strain evidence="1">KUC20120723A-06</strain>
    </source>
</reference>
<dbReference type="Proteomes" id="UP000790709">
    <property type="component" value="Unassembled WGS sequence"/>
</dbReference>
<proteinExistence type="predicted"/>
<name>A0ACB8B442_9AGAM</name>
<sequence length="337" mass="37922">MTTTNIYQLPDLLARFPEKSGGVNPHLAEVNDEHIKWLNDCPAFGPSDREALHKAWLPLLAASFFPKVDANALRAITDYVTATVILDKTNDTATEEKAEEFSLLYTSAFNNPSEGIKHKPPFFQLISSLALALGGYIEPAYRMDFLSANGIFAWSTAQEAIERRAAQDTNAKMTMEAYFTTRRDSVSIRPYIVLIRSTRSLSIPKDVLHEPSVRGMEEATIDLIIIANDIYSYKKELAEDNAPHNLLTVLLNDPPTPHLDLQGAIDYAGKLFELALDRFRGCRVALPSINEETDRMLVEYADGLSDLFVGGIEWGLVVPRYQVFDTEEHRQNRWMVL</sequence>
<protein>
    <submittedName>
        <fullName evidence="1">Terpenoid synthase</fullName>
    </submittedName>
</protein>
<keyword evidence="2" id="KW-1185">Reference proteome</keyword>
<gene>
    <name evidence="1" type="ORF">BV22DRAFT_1099364</name>
</gene>
<dbReference type="EMBL" id="MU266654">
    <property type="protein sequence ID" value="KAH7919502.1"/>
    <property type="molecule type" value="Genomic_DNA"/>
</dbReference>
<evidence type="ECO:0000313" key="1">
    <source>
        <dbReference type="EMBL" id="KAH7919502.1"/>
    </source>
</evidence>
<comment type="caution">
    <text evidence="1">The sequence shown here is derived from an EMBL/GenBank/DDBJ whole genome shotgun (WGS) entry which is preliminary data.</text>
</comment>
<accession>A0ACB8B442</accession>
<organism evidence="1 2">
    <name type="scientific">Leucogyrophana mollusca</name>
    <dbReference type="NCBI Taxonomy" id="85980"/>
    <lineage>
        <taxon>Eukaryota</taxon>
        <taxon>Fungi</taxon>
        <taxon>Dikarya</taxon>
        <taxon>Basidiomycota</taxon>
        <taxon>Agaricomycotina</taxon>
        <taxon>Agaricomycetes</taxon>
        <taxon>Agaricomycetidae</taxon>
        <taxon>Boletales</taxon>
        <taxon>Boletales incertae sedis</taxon>
        <taxon>Leucogyrophana</taxon>
    </lineage>
</organism>